<dbReference type="PANTHER" id="PTHR36204:SF1">
    <property type="entry name" value="N-ACETYLMANNOSAMINE-6-PHOSPHATE 2-EPIMERASE-RELATED"/>
    <property type="match status" value="1"/>
</dbReference>
<comment type="catalytic activity">
    <reaction evidence="1 7">
        <text>an N-acyl-D-glucosamine 6-phosphate = an N-acyl-D-mannosamine 6-phosphate</text>
        <dbReference type="Rhea" id="RHEA:23932"/>
        <dbReference type="ChEBI" id="CHEBI:57599"/>
        <dbReference type="ChEBI" id="CHEBI:57666"/>
        <dbReference type="EC" id="5.1.3.9"/>
    </reaction>
</comment>
<dbReference type="InterPro" id="IPR007260">
    <property type="entry name" value="NanE"/>
</dbReference>
<dbReference type="AlphaFoldDB" id="A0A7W2A5Z9"/>
<accession>A0A7W2A5Z9</accession>
<comment type="similarity">
    <text evidence="4 7">Belongs to the NanE family.</text>
</comment>
<evidence type="ECO:0000256" key="5">
    <source>
        <dbReference type="ARBA" id="ARBA00023235"/>
    </source>
</evidence>
<dbReference type="InterPro" id="IPR013785">
    <property type="entry name" value="Aldolase_TIM"/>
</dbReference>
<reference evidence="8 9" key="1">
    <citation type="submission" date="2020-07" db="EMBL/GenBank/DDBJ databases">
        <authorList>
            <person name="Feng H."/>
        </authorList>
    </citation>
    <scope>NUCLEOTIDE SEQUENCE [LARGE SCALE GENOMIC DNA]</scope>
    <source>
        <strain evidence="9">s-10</strain>
    </source>
</reference>
<dbReference type="GO" id="GO:0019262">
    <property type="term" value="P:N-acetylneuraminate catabolic process"/>
    <property type="evidence" value="ECO:0007669"/>
    <property type="project" value="UniProtKB-UniRule"/>
</dbReference>
<dbReference type="CDD" id="cd04729">
    <property type="entry name" value="NanE"/>
    <property type="match status" value="1"/>
</dbReference>
<dbReference type="GO" id="GO:0005975">
    <property type="term" value="P:carbohydrate metabolic process"/>
    <property type="evidence" value="ECO:0007669"/>
    <property type="project" value="UniProtKB-UniRule"/>
</dbReference>
<proteinExistence type="inferred from homology"/>
<dbReference type="GO" id="GO:0047465">
    <property type="term" value="F:N-acylglucosamine-6-phosphate 2-epimerase activity"/>
    <property type="evidence" value="ECO:0007669"/>
    <property type="project" value="UniProtKB-EC"/>
</dbReference>
<keyword evidence="6 7" id="KW-0119">Carbohydrate metabolism</keyword>
<keyword evidence="5 7" id="KW-0413">Isomerase</keyword>
<dbReference type="Gene3D" id="3.20.20.70">
    <property type="entry name" value="Aldolase class I"/>
    <property type="match status" value="1"/>
</dbReference>
<sequence>MTNQEVLHTLHKQLIVSCQALEEEPLHSSFIMGKMALAAQQGGAAGIRANSKEDIAEIKKQVHLPVIGIVKRNYPDSPVYITPTMLEVEELLSVETDMIAMDATSRPRPGGLSLEQLVRKIREKYPKQLLMADVSTVEEAIEAEKLGFHVVSTTLVGYTEETKGKKIFHHDYAILKEMVKSVSVPVFAEGNVYTPEAAKHCLDAGCFAVVVGGAITRPQQITRRFVGAIS</sequence>
<evidence type="ECO:0000256" key="4">
    <source>
        <dbReference type="ARBA" id="ARBA00007439"/>
    </source>
</evidence>
<dbReference type="GO" id="GO:0006053">
    <property type="term" value="P:N-acetylmannosamine catabolic process"/>
    <property type="evidence" value="ECO:0007669"/>
    <property type="project" value="TreeGrafter"/>
</dbReference>
<dbReference type="FunFam" id="3.20.20.70:FF:000035">
    <property type="entry name" value="Putative N-acetylmannosamine-6-phosphate 2-epimerase"/>
    <property type="match status" value="1"/>
</dbReference>
<dbReference type="Proteomes" id="UP000535491">
    <property type="component" value="Unassembled WGS sequence"/>
</dbReference>
<dbReference type="SUPFAM" id="SSF51366">
    <property type="entry name" value="Ribulose-phoshate binding barrel"/>
    <property type="match status" value="1"/>
</dbReference>
<dbReference type="NCBIfam" id="NF002231">
    <property type="entry name" value="PRK01130.1"/>
    <property type="match status" value="1"/>
</dbReference>
<evidence type="ECO:0000313" key="8">
    <source>
        <dbReference type="EMBL" id="MBA4492856.1"/>
    </source>
</evidence>
<evidence type="ECO:0000256" key="6">
    <source>
        <dbReference type="ARBA" id="ARBA00023277"/>
    </source>
</evidence>
<dbReference type="EC" id="5.1.3.9" evidence="7"/>
<dbReference type="EMBL" id="JACEIQ010000001">
    <property type="protein sequence ID" value="MBA4492856.1"/>
    <property type="molecule type" value="Genomic_DNA"/>
</dbReference>
<evidence type="ECO:0000256" key="3">
    <source>
        <dbReference type="ARBA" id="ARBA00005081"/>
    </source>
</evidence>
<dbReference type="HAMAP" id="MF_01235">
    <property type="entry name" value="ManNAc6P_epimer"/>
    <property type="match status" value="1"/>
</dbReference>
<comment type="pathway">
    <text evidence="3 7">Amino-sugar metabolism; N-acetylneuraminate degradation; D-fructose 6-phosphate from N-acetylneuraminate: step 3/5.</text>
</comment>
<dbReference type="RefSeq" id="WP_181750085.1">
    <property type="nucleotide sequence ID" value="NZ_JACEIQ010000001.1"/>
</dbReference>
<dbReference type="PANTHER" id="PTHR36204">
    <property type="entry name" value="N-ACETYLMANNOSAMINE-6-PHOSPHATE 2-EPIMERASE-RELATED"/>
    <property type="match status" value="1"/>
</dbReference>
<dbReference type="UniPathway" id="UPA00629">
    <property type="reaction ID" value="UER00682"/>
</dbReference>
<protein>
    <recommendedName>
        <fullName evidence="7">Putative N-acetylmannosamine-6-phosphate 2-epimerase</fullName>
        <ecNumber evidence="7">5.1.3.9</ecNumber>
    </recommendedName>
    <alternativeName>
        <fullName evidence="7">ManNAc-6-P epimerase</fullName>
    </alternativeName>
</protein>
<dbReference type="Pfam" id="PF04131">
    <property type="entry name" value="NanE"/>
    <property type="match status" value="1"/>
</dbReference>
<name>A0A7W2A5Z9_9BACL</name>
<evidence type="ECO:0000256" key="2">
    <source>
        <dbReference type="ARBA" id="ARBA00002147"/>
    </source>
</evidence>
<evidence type="ECO:0000313" key="9">
    <source>
        <dbReference type="Proteomes" id="UP000535491"/>
    </source>
</evidence>
<dbReference type="GO" id="GO:0005829">
    <property type="term" value="C:cytosol"/>
    <property type="evidence" value="ECO:0007669"/>
    <property type="project" value="TreeGrafter"/>
</dbReference>
<organism evidence="8 9">
    <name type="scientific">Paenactinomyces guangxiensis</name>
    <dbReference type="NCBI Taxonomy" id="1490290"/>
    <lineage>
        <taxon>Bacteria</taxon>
        <taxon>Bacillati</taxon>
        <taxon>Bacillota</taxon>
        <taxon>Bacilli</taxon>
        <taxon>Bacillales</taxon>
        <taxon>Thermoactinomycetaceae</taxon>
        <taxon>Paenactinomyces</taxon>
    </lineage>
</organism>
<keyword evidence="9" id="KW-1185">Reference proteome</keyword>
<evidence type="ECO:0000256" key="7">
    <source>
        <dbReference type="HAMAP-Rule" id="MF_01235"/>
    </source>
</evidence>
<gene>
    <name evidence="7" type="primary">nanE</name>
    <name evidence="8" type="ORF">H1191_00825</name>
</gene>
<evidence type="ECO:0000256" key="1">
    <source>
        <dbReference type="ARBA" id="ARBA00000056"/>
    </source>
</evidence>
<dbReference type="InterPro" id="IPR011060">
    <property type="entry name" value="RibuloseP-bd_barrel"/>
</dbReference>
<comment type="caution">
    <text evidence="8">The sequence shown here is derived from an EMBL/GenBank/DDBJ whole genome shotgun (WGS) entry which is preliminary data.</text>
</comment>
<comment type="function">
    <text evidence="2 7">Converts N-acetylmannosamine-6-phosphate (ManNAc-6-P) to N-acetylglucosamine-6-phosphate (GlcNAc-6-P).</text>
</comment>